<evidence type="ECO:0000313" key="1">
    <source>
        <dbReference type="EMBL" id="RMZ93997.1"/>
    </source>
</evidence>
<reference evidence="1 2" key="1">
    <citation type="journal article" date="2018" name="Sci. Rep.">
        <title>Genomic signatures of local adaptation to the degree of environmental predictability in rotifers.</title>
        <authorList>
            <person name="Franch-Gras L."/>
            <person name="Hahn C."/>
            <person name="Garcia-Roger E.M."/>
            <person name="Carmona M.J."/>
            <person name="Serra M."/>
            <person name="Gomez A."/>
        </authorList>
    </citation>
    <scope>NUCLEOTIDE SEQUENCE [LARGE SCALE GENOMIC DNA]</scope>
    <source>
        <strain evidence="1">HYR1</strain>
    </source>
</reference>
<evidence type="ECO:0000313" key="2">
    <source>
        <dbReference type="Proteomes" id="UP000276133"/>
    </source>
</evidence>
<dbReference type="Proteomes" id="UP000276133">
    <property type="component" value="Unassembled WGS sequence"/>
</dbReference>
<gene>
    <name evidence="1" type="ORF">BpHYR1_048232</name>
</gene>
<organism evidence="1 2">
    <name type="scientific">Brachionus plicatilis</name>
    <name type="common">Marine rotifer</name>
    <name type="synonym">Brachionus muelleri</name>
    <dbReference type="NCBI Taxonomy" id="10195"/>
    <lineage>
        <taxon>Eukaryota</taxon>
        <taxon>Metazoa</taxon>
        <taxon>Spiralia</taxon>
        <taxon>Gnathifera</taxon>
        <taxon>Rotifera</taxon>
        <taxon>Eurotatoria</taxon>
        <taxon>Monogononta</taxon>
        <taxon>Pseudotrocha</taxon>
        <taxon>Ploima</taxon>
        <taxon>Brachionidae</taxon>
        <taxon>Brachionus</taxon>
    </lineage>
</organism>
<protein>
    <submittedName>
        <fullName evidence="1">Uncharacterized protein</fullName>
    </submittedName>
</protein>
<comment type="caution">
    <text evidence="1">The sequence shown here is derived from an EMBL/GenBank/DDBJ whole genome shotgun (WGS) entry which is preliminary data.</text>
</comment>
<keyword evidence="2" id="KW-1185">Reference proteome</keyword>
<name>A0A3M7P5G3_BRAPC</name>
<dbReference type="EMBL" id="REGN01013379">
    <property type="protein sequence ID" value="RMZ93997.1"/>
    <property type="molecule type" value="Genomic_DNA"/>
</dbReference>
<sequence>STNLGEFNVDSGLNKINFYPSVKITKGSILLLTQNTAKLAIDHSSQLMFSDYFRHNFRLYKLNHTKNMALYLKTNVNQNFHTNFYSYEKKFHHLGIHNATATLSGLVATSVFNITNENFIDLICWNNNKTLDMTVNCSLYLQSQSSDYLIKIEYATQTIYETASSGNRHQKLQIPPVVQNPSTIVDAKVYYLLSTEFRMSTQLIGFEFYASQAGSISIKLESFASLISHSSYSIAVPVVYTHNSWNYQVPMGYNKIFLLESVQVKKGWFISLDMTSNTARIEVNPNASLFSDYYLE</sequence>
<proteinExistence type="predicted"/>
<feature type="non-terminal residue" evidence="1">
    <location>
        <position position="296"/>
    </location>
</feature>
<feature type="non-terminal residue" evidence="1">
    <location>
        <position position="1"/>
    </location>
</feature>
<accession>A0A3M7P5G3</accession>
<dbReference type="AlphaFoldDB" id="A0A3M7P5G3"/>